<evidence type="ECO:0000313" key="14">
    <source>
        <dbReference type="Proteomes" id="UP000050502"/>
    </source>
</evidence>
<keyword evidence="13" id="KW-1185">Reference proteome</keyword>
<comment type="caution">
    <text evidence="11">The sequence shown here is derived from an EMBL/GenBank/DDBJ whole genome shotgun (WGS) entry which is preliminary data.</text>
</comment>
<dbReference type="GO" id="GO:0005886">
    <property type="term" value="C:plasma membrane"/>
    <property type="evidence" value="ECO:0007669"/>
    <property type="project" value="TreeGrafter"/>
</dbReference>
<dbReference type="Proteomes" id="UP000037784">
    <property type="component" value="Unassembled WGS sequence"/>
</dbReference>
<evidence type="ECO:0000313" key="11">
    <source>
        <dbReference type="EMBL" id="GAP64608.1"/>
    </source>
</evidence>
<comment type="subcellular location">
    <subcellularLocation>
        <location evidence="1">Membrane</location>
    </subcellularLocation>
</comment>
<keyword evidence="3 11" id="KW-0132">Cell division</keyword>
<reference evidence="12 14" key="2">
    <citation type="submission" date="2015-07" db="EMBL/GenBank/DDBJ databases">
        <title>Whole genome sequence of Ardenticatena maritima DSM 23922.</title>
        <authorList>
            <person name="Hemp J."/>
            <person name="Ward L.M."/>
            <person name="Pace L.A."/>
            <person name="Fischer W.W."/>
        </authorList>
    </citation>
    <scope>NUCLEOTIDE SEQUENCE [LARGE SCALE GENOMIC DNA]</scope>
    <source>
        <strain evidence="12 14">110S</strain>
    </source>
</reference>
<reference evidence="11 13" key="1">
    <citation type="journal article" date="2015" name="Genome Announc.">
        <title>Draft Genome Sequence of a Heterotrophic Facultative Anaerobic Thermophilic Bacterium, Ardenticatena maritima Strain 110ST.</title>
        <authorList>
            <person name="Kawaichi S."/>
            <person name="Yoshida T."/>
            <person name="Sako Y."/>
            <person name="Nakamura R."/>
        </authorList>
    </citation>
    <scope>NUCLEOTIDE SEQUENCE [LARGE SCALE GENOMIC DNA]</scope>
    <source>
        <strain evidence="11 13">110S</strain>
    </source>
</reference>
<evidence type="ECO:0000256" key="4">
    <source>
        <dbReference type="ARBA" id="ARBA00022692"/>
    </source>
</evidence>
<dbReference type="Pfam" id="PF08478">
    <property type="entry name" value="POTRA_1"/>
    <property type="match status" value="1"/>
</dbReference>
<evidence type="ECO:0000259" key="10">
    <source>
        <dbReference type="PROSITE" id="PS51779"/>
    </source>
</evidence>
<feature type="region of interest" description="Disordered" evidence="8">
    <location>
        <begin position="1"/>
        <end position="24"/>
    </location>
</feature>
<dbReference type="GO" id="GO:0051301">
    <property type="term" value="P:cell division"/>
    <property type="evidence" value="ECO:0007669"/>
    <property type="project" value="UniProtKB-KW"/>
</dbReference>
<keyword evidence="4 9" id="KW-0812">Transmembrane</keyword>
<keyword evidence="7" id="KW-0131">Cell cycle</keyword>
<name>A0A0N0RG23_9CHLR</name>
<dbReference type="EMBL" id="LGKN01000006">
    <property type="protein sequence ID" value="KPL87199.1"/>
    <property type="molecule type" value="Genomic_DNA"/>
</dbReference>
<dbReference type="AlphaFoldDB" id="A0A0N0RG23"/>
<protein>
    <submittedName>
        <fullName evidence="11">Cell division protein FtsQ</fullName>
    </submittedName>
</protein>
<proteinExistence type="predicted"/>
<dbReference type="PANTHER" id="PTHR37820">
    <property type="entry name" value="CELL DIVISION PROTEIN DIVIB"/>
    <property type="match status" value="1"/>
</dbReference>
<evidence type="ECO:0000256" key="3">
    <source>
        <dbReference type="ARBA" id="ARBA00022618"/>
    </source>
</evidence>
<dbReference type="Pfam" id="PF03799">
    <property type="entry name" value="FtsQ_DivIB_C"/>
    <property type="match status" value="1"/>
</dbReference>
<accession>A0A0N0RG23</accession>
<feature type="domain" description="POTRA" evidence="10">
    <location>
        <begin position="77"/>
        <end position="144"/>
    </location>
</feature>
<dbReference type="InterPro" id="IPR013685">
    <property type="entry name" value="POTRA_FtsQ_type"/>
</dbReference>
<keyword evidence="2" id="KW-1003">Cell membrane</keyword>
<evidence type="ECO:0000256" key="5">
    <source>
        <dbReference type="ARBA" id="ARBA00022989"/>
    </source>
</evidence>
<reference evidence="13" key="3">
    <citation type="submission" date="2015-08" db="EMBL/GenBank/DDBJ databases">
        <title>Draft Genome Sequence of a Heterotrophic Facultative Anaerobic Bacterium Ardenticatena maritima Strain 110S.</title>
        <authorList>
            <person name="Kawaichi S."/>
            <person name="Yoshida T."/>
            <person name="Sako Y."/>
            <person name="Nakamura R."/>
        </authorList>
    </citation>
    <scope>NUCLEOTIDE SEQUENCE [LARGE SCALE GENOMIC DNA]</scope>
    <source>
        <strain evidence="13">110S</strain>
    </source>
</reference>
<dbReference type="InterPro" id="IPR034746">
    <property type="entry name" value="POTRA"/>
</dbReference>
<evidence type="ECO:0000256" key="8">
    <source>
        <dbReference type="SAM" id="MobiDB-lite"/>
    </source>
</evidence>
<keyword evidence="6 9" id="KW-0472">Membrane</keyword>
<dbReference type="Proteomes" id="UP000050502">
    <property type="component" value="Unassembled WGS sequence"/>
</dbReference>
<evidence type="ECO:0000256" key="1">
    <source>
        <dbReference type="ARBA" id="ARBA00004370"/>
    </source>
</evidence>
<sequence length="278" mass="31917">MPRRRRSNSRIGTPRPRRNGRRVVRRRSERMFGRTVETNVLRHSVAVQTMPRHRWVSLALLTILGAVAYWLFMSNTFYVFDARIEGAQLLTAAEVYTLADIDGWHVFWIRPDDVEARLLSEPTIKQADVSVRLPNRVTIRIVEREPVAVWQSNAESYFVDTEGVLFRLRGDASDALVIRDMRGIPAQPGMQVDPEAVRTVLELHALLPERRAFDWRPAAGVSFFAEGGWEVRFGDRHDLAWKVAVYRTFAETIAAEGNVAFLDLTVPERPFYQVRTGE</sequence>
<dbReference type="STRING" id="872965.SE16_11830"/>
<evidence type="ECO:0000256" key="2">
    <source>
        <dbReference type="ARBA" id="ARBA00022475"/>
    </source>
</evidence>
<evidence type="ECO:0000256" key="6">
    <source>
        <dbReference type="ARBA" id="ARBA00023136"/>
    </source>
</evidence>
<dbReference type="InParanoid" id="A0A0N0RG23"/>
<keyword evidence="5 9" id="KW-1133">Transmembrane helix</keyword>
<feature type="transmembrane region" description="Helical" evidence="9">
    <location>
        <begin position="55"/>
        <end position="73"/>
    </location>
</feature>
<dbReference type="PROSITE" id="PS51779">
    <property type="entry name" value="POTRA"/>
    <property type="match status" value="1"/>
</dbReference>
<organism evidence="11 13">
    <name type="scientific">Ardenticatena maritima</name>
    <dbReference type="NCBI Taxonomy" id="872965"/>
    <lineage>
        <taxon>Bacteria</taxon>
        <taxon>Bacillati</taxon>
        <taxon>Chloroflexota</taxon>
        <taxon>Ardenticatenia</taxon>
        <taxon>Ardenticatenales</taxon>
        <taxon>Ardenticatenaceae</taxon>
        <taxon>Ardenticatena</taxon>
    </lineage>
</organism>
<dbReference type="InterPro" id="IPR005548">
    <property type="entry name" value="Cell_div_FtsQ/DivIB_C"/>
</dbReference>
<dbReference type="RefSeq" id="WP_054494325.1">
    <property type="nucleotide sequence ID" value="NZ_BBZA01000292.1"/>
</dbReference>
<dbReference type="OrthoDB" id="149588at2"/>
<dbReference type="EMBL" id="BBZA01000292">
    <property type="protein sequence ID" value="GAP64608.1"/>
    <property type="molecule type" value="Genomic_DNA"/>
</dbReference>
<dbReference type="PANTHER" id="PTHR37820:SF1">
    <property type="entry name" value="CELL DIVISION PROTEIN FTSQ"/>
    <property type="match status" value="1"/>
</dbReference>
<evidence type="ECO:0000313" key="12">
    <source>
        <dbReference type="EMBL" id="KPL87199.1"/>
    </source>
</evidence>
<gene>
    <name evidence="11" type="primary">ftsQ</name>
    <name evidence="11" type="ORF">ARMA_3031</name>
    <name evidence="12" type="ORF">SE16_11830</name>
</gene>
<dbReference type="Gene3D" id="3.10.20.310">
    <property type="entry name" value="membrane protein fhac"/>
    <property type="match status" value="1"/>
</dbReference>
<evidence type="ECO:0000313" key="13">
    <source>
        <dbReference type="Proteomes" id="UP000037784"/>
    </source>
</evidence>
<evidence type="ECO:0000256" key="9">
    <source>
        <dbReference type="SAM" id="Phobius"/>
    </source>
</evidence>
<feature type="compositionally biased region" description="Basic residues" evidence="8">
    <location>
        <begin position="15"/>
        <end position="24"/>
    </location>
</feature>
<dbReference type="InterPro" id="IPR050487">
    <property type="entry name" value="FtsQ_DivIB"/>
</dbReference>
<evidence type="ECO:0000256" key="7">
    <source>
        <dbReference type="ARBA" id="ARBA00023306"/>
    </source>
</evidence>